<dbReference type="AlphaFoldDB" id="A0A812P6M5"/>
<evidence type="ECO:0000256" key="1">
    <source>
        <dbReference type="SAM" id="MobiDB-lite"/>
    </source>
</evidence>
<comment type="caution">
    <text evidence="2">The sequence shown here is derived from an EMBL/GenBank/DDBJ whole genome shotgun (WGS) entry which is preliminary data.</text>
</comment>
<keyword evidence="3" id="KW-1185">Reference proteome</keyword>
<organism evidence="2 3">
    <name type="scientific">Symbiodinium natans</name>
    <dbReference type="NCBI Taxonomy" id="878477"/>
    <lineage>
        <taxon>Eukaryota</taxon>
        <taxon>Sar</taxon>
        <taxon>Alveolata</taxon>
        <taxon>Dinophyceae</taxon>
        <taxon>Suessiales</taxon>
        <taxon>Symbiodiniaceae</taxon>
        <taxon>Symbiodinium</taxon>
    </lineage>
</organism>
<dbReference type="Proteomes" id="UP000604046">
    <property type="component" value="Unassembled WGS sequence"/>
</dbReference>
<accession>A0A812P6M5</accession>
<proteinExistence type="predicted"/>
<protein>
    <submittedName>
        <fullName evidence="2">Uncharacterized protein</fullName>
    </submittedName>
</protein>
<gene>
    <name evidence="2" type="ORF">SNAT2548_LOCUS18600</name>
</gene>
<sequence>MGLVELQRASRCSGSSDAIEALRQAQEHFLRAIRTFRDQKVESIWSAVSFWDMYIVMQKLKSDEAAVPWLKKAIELQVRMQGSENGYTKLYQQRLADMLGVPFSAELADLSPEEKEEIERALDPLSPASVDQGMLRN</sequence>
<name>A0A812P6M5_9DINO</name>
<evidence type="ECO:0000313" key="3">
    <source>
        <dbReference type="Proteomes" id="UP000604046"/>
    </source>
</evidence>
<feature type="region of interest" description="Disordered" evidence="1">
    <location>
        <begin position="112"/>
        <end position="137"/>
    </location>
</feature>
<reference evidence="2" key="1">
    <citation type="submission" date="2021-02" db="EMBL/GenBank/DDBJ databases">
        <authorList>
            <person name="Dougan E. K."/>
            <person name="Rhodes N."/>
            <person name="Thang M."/>
            <person name="Chan C."/>
        </authorList>
    </citation>
    <scope>NUCLEOTIDE SEQUENCE</scope>
</reference>
<evidence type="ECO:0000313" key="2">
    <source>
        <dbReference type="EMBL" id="CAE7352357.1"/>
    </source>
</evidence>
<dbReference type="EMBL" id="CAJNDS010002150">
    <property type="protein sequence ID" value="CAE7352357.1"/>
    <property type="molecule type" value="Genomic_DNA"/>
</dbReference>